<keyword evidence="4" id="KW-1185">Reference proteome</keyword>
<dbReference type="HOGENOM" id="CLU_1018397_0_0_0"/>
<dbReference type="RefSeq" id="WP_015249686.1">
    <property type="nucleotide sequence ID" value="NC_019892.1"/>
</dbReference>
<dbReference type="KEGG" id="saci:Sinac_6528"/>
<reference evidence="3 4" key="1">
    <citation type="submission" date="2012-02" db="EMBL/GenBank/DDBJ databases">
        <title>Complete sequence of chromosome of Singulisphaera acidiphila DSM 18658.</title>
        <authorList>
            <consortium name="US DOE Joint Genome Institute (JGI-PGF)"/>
            <person name="Lucas S."/>
            <person name="Copeland A."/>
            <person name="Lapidus A."/>
            <person name="Glavina del Rio T."/>
            <person name="Dalin E."/>
            <person name="Tice H."/>
            <person name="Bruce D."/>
            <person name="Goodwin L."/>
            <person name="Pitluck S."/>
            <person name="Peters L."/>
            <person name="Ovchinnikova G."/>
            <person name="Chertkov O."/>
            <person name="Kyrpides N."/>
            <person name="Mavromatis K."/>
            <person name="Ivanova N."/>
            <person name="Brettin T."/>
            <person name="Detter J.C."/>
            <person name="Han C."/>
            <person name="Larimer F."/>
            <person name="Land M."/>
            <person name="Hauser L."/>
            <person name="Markowitz V."/>
            <person name="Cheng J.-F."/>
            <person name="Hugenholtz P."/>
            <person name="Woyke T."/>
            <person name="Wu D."/>
            <person name="Tindall B."/>
            <person name="Pomrenke H."/>
            <person name="Brambilla E."/>
            <person name="Klenk H.-P."/>
            <person name="Eisen J.A."/>
        </authorList>
    </citation>
    <scope>NUCLEOTIDE SEQUENCE [LARGE SCALE GENOMIC DNA]</scope>
    <source>
        <strain evidence="4">ATCC BAA-1392 / DSM 18658 / VKM B-2454 / MOB10</strain>
    </source>
</reference>
<proteinExistence type="predicted"/>
<keyword evidence="2" id="KW-0472">Membrane</keyword>
<dbReference type="OrthoDB" id="278697at2"/>
<dbReference type="NCBIfam" id="TIGR04222">
    <property type="entry name" value="near_uncomplex"/>
    <property type="match status" value="1"/>
</dbReference>
<feature type="transmembrane region" description="Helical" evidence="2">
    <location>
        <begin position="12"/>
        <end position="32"/>
    </location>
</feature>
<evidence type="ECO:0008006" key="5">
    <source>
        <dbReference type="Google" id="ProtNLM"/>
    </source>
</evidence>
<feature type="region of interest" description="Disordered" evidence="1">
    <location>
        <begin position="261"/>
        <end position="294"/>
    </location>
</feature>
<dbReference type="Proteomes" id="UP000010798">
    <property type="component" value="Chromosome"/>
</dbReference>
<keyword evidence="2" id="KW-1133">Transmembrane helix</keyword>
<keyword evidence="2" id="KW-0812">Transmembrane</keyword>
<evidence type="ECO:0000256" key="1">
    <source>
        <dbReference type="SAM" id="MobiDB-lite"/>
    </source>
</evidence>
<dbReference type="STRING" id="886293.Sinac_6528"/>
<dbReference type="AlphaFoldDB" id="L0DP22"/>
<evidence type="ECO:0000313" key="3">
    <source>
        <dbReference type="EMBL" id="AGA30603.1"/>
    </source>
</evidence>
<dbReference type="EMBL" id="CP003364">
    <property type="protein sequence ID" value="AGA30603.1"/>
    <property type="molecule type" value="Genomic_DNA"/>
</dbReference>
<dbReference type="eggNOG" id="COG4278">
    <property type="taxonomic scope" value="Bacteria"/>
</dbReference>
<evidence type="ECO:0000256" key="2">
    <source>
        <dbReference type="SAM" id="Phobius"/>
    </source>
</evidence>
<organism evidence="3 4">
    <name type="scientific">Singulisphaera acidiphila (strain ATCC BAA-1392 / DSM 18658 / VKM B-2454 / MOB10)</name>
    <dbReference type="NCBI Taxonomy" id="886293"/>
    <lineage>
        <taxon>Bacteria</taxon>
        <taxon>Pseudomonadati</taxon>
        <taxon>Planctomycetota</taxon>
        <taxon>Planctomycetia</taxon>
        <taxon>Isosphaerales</taxon>
        <taxon>Isosphaeraceae</taxon>
        <taxon>Singulisphaera</taxon>
    </lineage>
</organism>
<accession>L0DP22</accession>
<protein>
    <recommendedName>
        <fullName evidence="5">TIGR04222 domain-containing membrane protein</fullName>
    </recommendedName>
</protein>
<sequence>MNLLNMPGPQFLLLYLFLLAGAVAMTMTLRWLSRSPSEGQDLENLNLDPYEVAYLTGGEESAADAALASLVQRGAVTVNPAGRTIHAKSTMTMPHGLHPLERAVAPDPAAKEFGRTIVTARQAAKPALEAIRNRLDMLGLLMNHEPVWGAPLWRTLPILAVLLLGLAKIKVGLSRDKPITFLLFLCLVTMRIEIGFVCGRPHRSRWGDHVLKHLRRQNGALQLTGSRRAADLVGHDLAMAVALFGTGVLVGGPLNDLRAALAPPPSVGGDNADGGDTTGGGGGGSGCGGCGGGD</sequence>
<gene>
    <name evidence="3" type="ordered locus">Sinac_6528</name>
</gene>
<dbReference type="InterPro" id="IPR026467">
    <property type="entry name" value="Ser/Gly_Cys_C_dom"/>
</dbReference>
<name>L0DP22_SINAD</name>
<feature type="compositionally biased region" description="Gly residues" evidence="1">
    <location>
        <begin position="276"/>
        <end position="294"/>
    </location>
</feature>
<evidence type="ECO:0000313" key="4">
    <source>
        <dbReference type="Proteomes" id="UP000010798"/>
    </source>
</evidence>